<evidence type="ECO:0000313" key="1">
    <source>
        <dbReference type="EMBL" id="ATG43663.1"/>
    </source>
</evidence>
<dbReference type="EMBL" id="CP010767">
    <property type="protein sequence ID" value="ATG43663.1"/>
    <property type="molecule type" value="Genomic_DNA"/>
</dbReference>
<organism evidence="1 2">
    <name type="scientific">Phaeobacter piscinae</name>
    <dbReference type="NCBI Taxonomy" id="1580596"/>
    <lineage>
        <taxon>Bacteria</taxon>
        <taxon>Pseudomonadati</taxon>
        <taxon>Pseudomonadota</taxon>
        <taxon>Alphaproteobacteria</taxon>
        <taxon>Rhodobacterales</taxon>
        <taxon>Roseobacteraceae</taxon>
        <taxon>Phaeobacter</taxon>
    </lineage>
</organism>
<name>A0AAN1GR60_9RHOB</name>
<evidence type="ECO:0000313" key="2">
    <source>
        <dbReference type="Proteomes" id="UP000218606"/>
    </source>
</evidence>
<dbReference type="AlphaFoldDB" id="A0AAN1GR60"/>
<accession>A0AAN1GR60</accession>
<dbReference type="NCBIfam" id="TIGR01634">
    <property type="entry name" value="tail_P2_I"/>
    <property type="match status" value="1"/>
</dbReference>
<dbReference type="Proteomes" id="UP000218606">
    <property type="component" value="Chromosome"/>
</dbReference>
<dbReference type="InterPro" id="IPR006521">
    <property type="entry name" value="Tail_protein_I"/>
</dbReference>
<dbReference type="RefSeq" id="WP_096871474.1">
    <property type="nucleotide sequence ID" value="NZ_CP010767.1"/>
</dbReference>
<proteinExistence type="predicted"/>
<reference evidence="1 2" key="1">
    <citation type="journal article" date="2017" name="Front. Microbiol.">
        <title>Phaeobacter piscinae sp. nov., a species of the Roseobacter group and potential aquaculture probiont.</title>
        <authorList>
            <person name="Sonnenschein E.C."/>
            <person name="Phippen C.B.W."/>
            <person name="Nielsen K.F."/>
            <person name="Mateiu R.V."/>
            <person name="Melchiorsen J."/>
            <person name="Gram L."/>
            <person name="Overmann J."/>
            <person name="Freese H.M."/>
        </authorList>
    </citation>
    <scope>NUCLEOTIDE SEQUENCE [LARGE SCALE GENOMIC DNA]</scope>
    <source>
        <strain evidence="1 2">P13</strain>
    </source>
</reference>
<gene>
    <name evidence="1" type="ORF">PhaeoP13_01726</name>
</gene>
<protein>
    <submittedName>
        <fullName evidence="1">Phage tail protein I</fullName>
    </submittedName>
</protein>
<sequence length="200" mass="21993">MSDSLLPHNVTAQERALEATVGPPLFPKAPLREIWDPDRCPAELLPWLAFAMSVDEWDPTWPEEAKREVIRRSFAVHQRKGTRGAVLSSLAAVFGAAQVSEWFEFGGRPHTFRVRISGSVKASRSIARASEIVRQNKPVRSHLEALEVASPADVSLTLGLAVQTRVTQAVPVDFPEVVAPQFLGFGVHSTMKQQIEAVHG</sequence>
<dbReference type="Pfam" id="PF09684">
    <property type="entry name" value="Tail_P2_I"/>
    <property type="match status" value="1"/>
</dbReference>